<evidence type="ECO:0000313" key="5">
    <source>
        <dbReference type="Proteomes" id="UP001570846"/>
    </source>
</evidence>
<reference evidence="3 5" key="3">
    <citation type="submission" date="2024-08" db="EMBL/GenBank/DDBJ databases">
        <authorList>
            <person name="Wei W."/>
        </authorList>
    </citation>
    <scope>NUCLEOTIDE SEQUENCE [LARGE SCALE GENOMIC DNA]</scope>
    <source>
        <strain evidence="3 5">XU2</strain>
    </source>
</reference>
<evidence type="ECO:0000313" key="4">
    <source>
        <dbReference type="Proteomes" id="UP000323866"/>
    </source>
</evidence>
<organism evidence="2 4">
    <name type="scientific">Rufibacter glacialis</name>
    <dbReference type="NCBI Taxonomy" id="1259555"/>
    <lineage>
        <taxon>Bacteria</taxon>
        <taxon>Pseudomonadati</taxon>
        <taxon>Bacteroidota</taxon>
        <taxon>Cytophagia</taxon>
        <taxon>Cytophagales</taxon>
        <taxon>Hymenobacteraceae</taxon>
        <taxon>Rufibacter</taxon>
    </lineage>
</organism>
<sequence length="144" mass="15602">MRGKLRHVVLLVLAFSLLTGSVGMAATQRFCAMLSMAPSQEMTRKMEEMGCCKAKKKASCPDGTTRVDKTPCCSVATTHHKLDIPSTLKLSKVEFVALPPALASVFLLPPVALTPIEGSWPFYSDTSPPLAGRALLHRLHILNI</sequence>
<dbReference type="AlphaFoldDB" id="A0A5M8Q8M9"/>
<keyword evidence="5" id="KW-1185">Reference proteome</keyword>
<proteinExistence type="predicted"/>
<dbReference type="Proteomes" id="UP001570846">
    <property type="component" value="Unassembled WGS sequence"/>
</dbReference>
<feature type="chain" id="PRO_5024376022" evidence="1">
    <location>
        <begin position="26"/>
        <end position="144"/>
    </location>
</feature>
<name>A0A5M8Q8M9_9BACT</name>
<evidence type="ECO:0000256" key="1">
    <source>
        <dbReference type="SAM" id="SignalP"/>
    </source>
</evidence>
<evidence type="ECO:0000313" key="3">
    <source>
        <dbReference type="EMBL" id="MFA1773707.1"/>
    </source>
</evidence>
<feature type="signal peptide" evidence="1">
    <location>
        <begin position="1"/>
        <end position="25"/>
    </location>
</feature>
<evidence type="ECO:0000313" key="2">
    <source>
        <dbReference type="EMBL" id="KAA6432287.1"/>
    </source>
</evidence>
<dbReference type="EMBL" id="VKKZ01000022">
    <property type="protein sequence ID" value="KAA6432287.1"/>
    <property type="molecule type" value="Genomic_DNA"/>
</dbReference>
<dbReference type="EMBL" id="JBGOGF010000015">
    <property type="protein sequence ID" value="MFA1773707.1"/>
    <property type="molecule type" value="Genomic_DNA"/>
</dbReference>
<dbReference type="Proteomes" id="UP000323866">
    <property type="component" value="Unassembled WGS sequence"/>
</dbReference>
<gene>
    <name evidence="3" type="ORF">ACD591_20570</name>
    <name evidence="2" type="ORF">FOE74_14340</name>
</gene>
<reference evidence="2 4" key="2">
    <citation type="submission" date="2019-09" db="EMBL/GenBank/DDBJ databases">
        <title>A bacterium isolated from glacier soil.</title>
        <authorList>
            <person name="Liu Q."/>
        </authorList>
    </citation>
    <scope>NUCLEOTIDE SEQUENCE [LARGE SCALE GENOMIC DNA]</scope>
    <source>
        <strain evidence="2 4">MDT1-10-3</strain>
    </source>
</reference>
<accession>A0A5M8Q8M9</accession>
<dbReference type="OrthoDB" id="853296at2"/>
<dbReference type="RefSeq" id="WP_149099319.1">
    <property type="nucleotide sequence ID" value="NZ_BMMG01000005.1"/>
</dbReference>
<comment type="caution">
    <text evidence="2">The sequence shown here is derived from an EMBL/GenBank/DDBJ whole genome shotgun (WGS) entry which is preliminary data.</text>
</comment>
<protein>
    <submittedName>
        <fullName evidence="2">Uncharacterized protein</fullName>
    </submittedName>
</protein>
<keyword evidence="1" id="KW-0732">Signal</keyword>
<reference evidence="2 4" key="1">
    <citation type="submission" date="2019-07" db="EMBL/GenBank/DDBJ databases">
        <authorList>
            <person name="Qu J.-H."/>
        </authorList>
    </citation>
    <scope>NUCLEOTIDE SEQUENCE [LARGE SCALE GENOMIC DNA]</scope>
    <source>
        <strain evidence="2 4">MDT1-10-3</strain>
    </source>
</reference>